<dbReference type="EMBL" id="BLQM01000047">
    <property type="protein sequence ID" value="GMH55779.1"/>
    <property type="molecule type" value="Genomic_DNA"/>
</dbReference>
<dbReference type="Proteomes" id="UP001162640">
    <property type="component" value="Unassembled WGS sequence"/>
</dbReference>
<evidence type="ECO:0000313" key="2">
    <source>
        <dbReference type="Proteomes" id="UP001162640"/>
    </source>
</evidence>
<evidence type="ECO:0000313" key="1">
    <source>
        <dbReference type="EMBL" id="GMH55779.1"/>
    </source>
</evidence>
<name>A0A9W6ZSI3_9STRA</name>
<dbReference type="AlphaFoldDB" id="A0A9W6ZSI3"/>
<gene>
    <name evidence="1" type="ORF">TL16_g01990</name>
</gene>
<protein>
    <submittedName>
        <fullName evidence="1">Uncharacterized protein</fullName>
    </submittedName>
</protein>
<sequence length="193" mass="22422">MEFRRKEQNARPMKEQNARPMSFLPLDMAFDSIAPGPEDLPLKIGVHDGFRGYAIDLIDLRPEHQFLRMSVCWALFKVKKKPYIHMFKGFRFLTPHQSLSQDLAVFTDLEAAKRAAKQCGREKLFYATIKEAKAFPNPPILIQSKGFLPRTGDYNHQLLHKRAEVRLKRGLTMLSKNERKRRQEIEGLKMPAT</sequence>
<proteinExistence type="predicted"/>
<organism evidence="1 2">
    <name type="scientific">Triparma laevis f. inornata</name>
    <dbReference type="NCBI Taxonomy" id="1714386"/>
    <lineage>
        <taxon>Eukaryota</taxon>
        <taxon>Sar</taxon>
        <taxon>Stramenopiles</taxon>
        <taxon>Ochrophyta</taxon>
        <taxon>Bolidophyceae</taxon>
        <taxon>Parmales</taxon>
        <taxon>Triparmaceae</taxon>
        <taxon>Triparma</taxon>
    </lineage>
</organism>
<accession>A0A9W6ZSI3</accession>
<comment type="caution">
    <text evidence="1">The sequence shown here is derived from an EMBL/GenBank/DDBJ whole genome shotgun (WGS) entry which is preliminary data.</text>
</comment>
<reference evidence="2" key="1">
    <citation type="journal article" date="2023" name="Commun. Biol.">
        <title>Genome analysis of Parmales, the sister group of diatoms, reveals the evolutionary specialization of diatoms from phago-mixotrophs to photoautotrophs.</title>
        <authorList>
            <person name="Ban H."/>
            <person name="Sato S."/>
            <person name="Yoshikawa S."/>
            <person name="Yamada K."/>
            <person name="Nakamura Y."/>
            <person name="Ichinomiya M."/>
            <person name="Sato N."/>
            <person name="Blanc-Mathieu R."/>
            <person name="Endo H."/>
            <person name="Kuwata A."/>
            <person name="Ogata H."/>
        </authorList>
    </citation>
    <scope>NUCLEOTIDE SEQUENCE [LARGE SCALE GENOMIC DNA]</scope>
</reference>